<evidence type="ECO:0000256" key="3">
    <source>
        <dbReference type="ARBA" id="ARBA00022989"/>
    </source>
</evidence>
<keyword evidence="4 5" id="KW-0472">Membrane</keyword>
<evidence type="ECO:0000256" key="5">
    <source>
        <dbReference type="SAM" id="Phobius"/>
    </source>
</evidence>
<comment type="caution">
    <text evidence="6">The sequence shown here is derived from an EMBL/GenBank/DDBJ whole genome shotgun (WGS) entry which is preliminary data.</text>
</comment>
<dbReference type="Proteomes" id="UP000232323">
    <property type="component" value="Unassembled WGS sequence"/>
</dbReference>
<comment type="subcellular location">
    <subcellularLocation>
        <location evidence="1">Membrane</location>
        <topology evidence="1">Multi-pass membrane protein</topology>
    </subcellularLocation>
</comment>
<feature type="transmembrane region" description="Helical" evidence="5">
    <location>
        <begin position="70"/>
        <end position="88"/>
    </location>
</feature>
<evidence type="ECO:0008006" key="8">
    <source>
        <dbReference type="Google" id="ProtNLM"/>
    </source>
</evidence>
<name>A0A250WQ84_9CHLO</name>
<dbReference type="GO" id="GO:0016020">
    <property type="term" value="C:membrane"/>
    <property type="evidence" value="ECO:0007669"/>
    <property type="project" value="UniProtKB-SubCell"/>
</dbReference>
<evidence type="ECO:0000313" key="6">
    <source>
        <dbReference type="EMBL" id="GAX72866.1"/>
    </source>
</evidence>
<evidence type="ECO:0000256" key="2">
    <source>
        <dbReference type="ARBA" id="ARBA00022692"/>
    </source>
</evidence>
<dbReference type="AlphaFoldDB" id="A0A250WQ84"/>
<dbReference type="OrthoDB" id="541436at2759"/>
<keyword evidence="2 5" id="KW-0812">Transmembrane</keyword>
<accession>A0A250WQ84</accession>
<proteinExistence type="predicted"/>
<sequence length="127" mass="13451">MFFNSLHVYAWLVGILWGTTNSLVKRGALVAEAKTLSRRGSSGKLDAIIDHVTTPAFVVPQLLNQVGSGLFIYLLGISDITVVVPAANAISVLCNALADVLLGESYNIFYLLSGLVLLFGGVILCGL</sequence>
<dbReference type="InterPro" id="IPR018908">
    <property type="entry name" value="TMEM234"/>
</dbReference>
<reference evidence="6 7" key="1">
    <citation type="submission" date="2017-08" db="EMBL/GenBank/DDBJ databases">
        <title>Acidophilic green algal genome provides insights into adaptation to an acidic environment.</title>
        <authorList>
            <person name="Hirooka S."/>
            <person name="Hirose Y."/>
            <person name="Kanesaki Y."/>
            <person name="Higuchi S."/>
            <person name="Fujiwara T."/>
            <person name="Onuma R."/>
            <person name="Era A."/>
            <person name="Ohbayashi R."/>
            <person name="Uzuka A."/>
            <person name="Nozaki H."/>
            <person name="Yoshikawa H."/>
            <person name="Miyagishima S.Y."/>
        </authorList>
    </citation>
    <scope>NUCLEOTIDE SEQUENCE [LARGE SCALE GENOMIC DNA]</scope>
    <source>
        <strain evidence="6 7">NIES-2499</strain>
    </source>
</reference>
<dbReference type="Pfam" id="PF10639">
    <property type="entry name" value="TMEM234"/>
    <property type="match status" value="1"/>
</dbReference>
<keyword evidence="3 5" id="KW-1133">Transmembrane helix</keyword>
<dbReference type="EMBL" id="BEGY01000001">
    <property type="protein sequence ID" value="GAX72866.1"/>
    <property type="molecule type" value="Genomic_DNA"/>
</dbReference>
<evidence type="ECO:0000313" key="7">
    <source>
        <dbReference type="Proteomes" id="UP000232323"/>
    </source>
</evidence>
<feature type="transmembrane region" description="Helical" evidence="5">
    <location>
        <begin position="108"/>
        <end position="126"/>
    </location>
</feature>
<dbReference type="PANTHER" id="PTHR28668">
    <property type="entry name" value="TRANSMEMBRANE PROTEIN 234"/>
    <property type="match status" value="1"/>
</dbReference>
<evidence type="ECO:0000256" key="4">
    <source>
        <dbReference type="ARBA" id="ARBA00023136"/>
    </source>
</evidence>
<evidence type="ECO:0000256" key="1">
    <source>
        <dbReference type="ARBA" id="ARBA00004141"/>
    </source>
</evidence>
<gene>
    <name evidence="6" type="ORF">CEUSTIGMA_g321.t1</name>
</gene>
<dbReference type="PANTHER" id="PTHR28668:SF1">
    <property type="entry name" value="TRANSMEMBRANE PROTEIN 234"/>
    <property type="match status" value="1"/>
</dbReference>
<keyword evidence="7" id="KW-1185">Reference proteome</keyword>
<organism evidence="6 7">
    <name type="scientific">Chlamydomonas eustigma</name>
    <dbReference type="NCBI Taxonomy" id="1157962"/>
    <lineage>
        <taxon>Eukaryota</taxon>
        <taxon>Viridiplantae</taxon>
        <taxon>Chlorophyta</taxon>
        <taxon>core chlorophytes</taxon>
        <taxon>Chlorophyceae</taxon>
        <taxon>CS clade</taxon>
        <taxon>Chlamydomonadales</taxon>
        <taxon>Chlamydomonadaceae</taxon>
        <taxon>Chlamydomonas</taxon>
    </lineage>
</organism>
<protein>
    <recommendedName>
        <fullName evidence="8">EamA domain-containing protein</fullName>
    </recommendedName>
</protein>
<feature type="transmembrane region" description="Helical" evidence="5">
    <location>
        <begin position="6"/>
        <end position="24"/>
    </location>
</feature>